<comment type="caution">
    <text evidence="6">The sequence shown here is derived from an EMBL/GenBank/DDBJ whole genome shotgun (WGS) entry which is preliminary data.</text>
</comment>
<dbReference type="Gene3D" id="3.40.190.10">
    <property type="entry name" value="Periplasmic binding protein-like II"/>
    <property type="match status" value="2"/>
</dbReference>
<keyword evidence="3" id="KW-0238">DNA-binding</keyword>
<dbReference type="InterPro" id="IPR000847">
    <property type="entry name" value="LysR_HTH_N"/>
</dbReference>
<evidence type="ECO:0000256" key="4">
    <source>
        <dbReference type="ARBA" id="ARBA00023163"/>
    </source>
</evidence>
<accession>A0ABU3ZEF7</accession>
<evidence type="ECO:0000259" key="5">
    <source>
        <dbReference type="PROSITE" id="PS50931"/>
    </source>
</evidence>
<dbReference type="InterPro" id="IPR050389">
    <property type="entry name" value="LysR-type_TF"/>
</dbReference>
<keyword evidence="2" id="KW-0805">Transcription regulation</keyword>
<evidence type="ECO:0000313" key="7">
    <source>
        <dbReference type="Proteomes" id="UP001186452"/>
    </source>
</evidence>
<keyword evidence="7" id="KW-1185">Reference proteome</keyword>
<comment type="similarity">
    <text evidence="1">Belongs to the LysR transcriptional regulatory family.</text>
</comment>
<reference evidence="6 7" key="1">
    <citation type="submission" date="2023-10" db="EMBL/GenBank/DDBJ databases">
        <title>Marine bacteria isolated from horseshoe crab.</title>
        <authorList>
            <person name="Cheng T.H."/>
        </authorList>
    </citation>
    <scope>NUCLEOTIDE SEQUENCE [LARGE SCALE GENOMIC DNA]</scope>
    <source>
        <strain evidence="6 7">HSC6</strain>
    </source>
</reference>
<evidence type="ECO:0000256" key="2">
    <source>
        <dbReference type="ARBA" id="ARBA00023015"/>
    </source>
</evidence>
<dbReference type="InterPro" id="IPR036390">
    <property type="entry name" value="WH_DNA-bd_sf"/>
</dbReference>
<dbReference type="PANTHER" id="PTHR30118:SF6">
    <property type="entry name" value="HTH-TYPE TRANSCRIPTIONAL REGULATOR LEUO"/>
    <property type="match status" value="1"/>
</dbReference>
<dbReference type="PROSITE" id="PS50931">
    <property type="entry name" value="HTH_LYSR"/>
    <property type="match status" value="1"/>
</dbReference>
<evidence type="ECO:0000313" key="6">
    <source>
        <dbReference type="EMBL" id="MDV5168452.1"/>
    </source>
</evidence>
<dbReference type="Gene3D" id="1.10.10.10">
    <property type="entry name" value="Winged helix-like DNA-binding domain superfamily/Winged helix DNA-binding domain"/>
    <property type="match status" value="1"/>
</dbReference>
<dbReference type="Pfam" id="PF03466">
    <property type="entry name" value="LysR_substrate"/>
    <property type="match status" value="1"/>
</dbReference>
<gene>
    <name evidence="6" type="ORF">R2X38_05475</name>
</gene>
<feature type="domain" description="HTH lysR-type" evidence="5">
    <location>
        <begin position="6"/>
        <end position="63"/>
    </location>
</feature>
<dbReference type="SUPFAM" id="SSF53850">
    <property type="entry name" value="Periplasmic binding protein-like II"/>
    <property type="match status" value="1"/>
</dbReference>
<keyword evidence="4" id="KW-0804">Transcription</keyword>
<dbReference type="EMBL" id="JAWJZI010000002">
    <property type="protein sequence ID" value="MDV5168452.1"/>
    <property type="molecule type" value="Genomic_DNA"/>
</dbReference>
<dbReference type="RefSeq" id="WP_317521166.1">
    <property type="nucleotide sequence ID" value="NZ_JAWJZI010000002.1"/>
</dbReference>
<dbReference type="InterPro" id="IPR036388">
    <property type="entry name" value="WH-like_DNA-bd_sf"/>
</dbReference>
<dbReference type="Proteomes" id="UP001186452">
    <property type="component" value="Unassembled WGS sequence"/>
</dbReference>
<organism evidence="6 7">
    <name type="scientific">Photobacterium rosenbergii</name>
    <dbReference type="NCBI Taxonomy" id="294936"/>
    <lineage>
        <taxon>Bacteria</taxon>
        <taxon>Pseudomonadati</taxon>
        <taxon>Pseudomonadota</taxon>
        <taxon>Gammaproteobacteria</taxon>
        <taxon>Vibrionales</taxon>
        <taxon>Vibrionaceae</taxon>
        <taxon>Photobacterium</taxon>
    </lineage>
</organism>
<sequence>MNLDKLDVRTLKILYTLLRERNIVRSAEFLGIGQPNVSRTLAQLRTLFSDPLLVRQSRGMQLTPKGERLLEKLPAILSAYNDLFENTDFSPIQIKRKLRFALNAYLMESHGYAIYQAVTAAAPEASVELLNYHSMTINEILAGRVDVALNYGPTLAPKELCQVQVGVENFVGICRSSHPLAGCEASVMEMTETYPMCGLIAPQFNQHGMMLEKDFDFSSAPVMRSEQLSPLLKLVESTDTILVATQALYRQLNAKRFSCIIPAASEHISPSVILLMFNNRYYTSQESAWLTSLVKSVINKDA</sequence>
<evidence type="ECO:0000256" key="1">
    <source>
        <dbReference type="ARBA" id="ARBA00009437"/>
    </source>
</evidence>
<dbReference type="PANTHER" id="PTHR30118">
    <property type="entry name" value="HTH-TYPE TRANSCRIPTIONAL REGULATOR LEUO-RELATED"/>
    <property type="match status" value="1"/>
</dbReference>
<protein>
    <submittedName>
        <fullName evidence="6">LysR family transcriptional regulator</fullName>
    </submittedName>
</protein>
<proteinExistence type="inferred from homology"/>
<dbReference type="Pfam" id="PF00126">
    <property type="entry name" value="HTH_1"/>
    <property type="match status" value="1"/>
</dbReference>
<dbReference type="SUPFAM" id="SSF46785">
    <property type="entry name" value="Winged helix' DNA-binding domain"/>
    <property type="match status" value="1"/>
</dbReference>
<name>A0ABU3ZEF7_9GAMM</name>
<dbReference type="InterPro" id="IPR005119">
    <property type="entry name" value="LysR_subst-bd"/>
</dbReference>
<evidence type="ECO:0000256" key="3">
    <source>
        <dbReference type="ARBA" id="ARBA00023125"/>
    </source>
</evidence>